<comment type="caution">
    <text evidence="1">The sequence shown here is derived from an EMBL/GenBank/DDBJ whole genome shotgun (WGS) entry which is preliminary data.</text>
</comment>
<dbReference type="InterPro" id="IPR027413">
    <property type="entry name" value="GROEL-like_equatorial_sf"/>
</dbReference>
<accession>A0AAP0QEB1</accession>
<proteinExistence type="predicted"/>
<dbReference type="Proteomes" id="UP001428341">
    <property type="component" value="Unassembled WGS sequence"/>
</dbReference>
<dbReference type="SUPFAM" id="SSF48592">
    <property type="entry name" value="GroEL equatorial domain-like"/>
    <property type="match status" value="1"/>
</dbReference>
<name>A0AAP0QEB1_9ROSI</name>
<organism evidence="1 2">
    <name type="scientific">Citrus x changshan-huyou</name>
    <dbReference type="NCBI Taxonomy" id="2935761"/>
    <lineage>
        <taxon>Eukaryota</taxon>
        <taxon>Viridiplantae</taxon>
        <taxon>Streptophyta</taxon>
        <taxon>Embryophyta</taxon>
        <taxon>Tracheophyta</taxon>
        <taxon>Spermatophyta</taxon>
        <taxon>Magnoliopsida</taxon>
        <taxon>eudicotyledons</taxon>
        <taxon>Gunneridae</taxon>
        <taxon>Pentapetalae</taxon>
        <taxon>rosids</taxon>
        <taxon>malvids</taxon>
        <taxon>Sapindales</taxon>
        <taxon>Rutaceae</taxon>
        <taxon>Aurantioideae</taxon>
        <taxon>Citrus</taxon>
    </lineage>
</organism>
<gene>
    <name evidence="1" type="ORF">WN944_017976</name>
</gene>
<evidence type="ECO:0000313" key="2">
    <source>
        <dbReference type="Proteomes" id="UP001428341"/>
    </source>
</evidence>
<evidence type="ECO:0000313" key="1">
    <source>
        <dbReference type="EMBL" id="KAK9186588.1"/>
    </source>
</evidence>
<protein>
    <submittedName>
        <fullName evidence="1">Uncharacterized protein</fullName>
    </submittedName>
</protein>
<dbReference type="AlphaFoldDB" id="A0AAP0QEB1"/>
<reference evidence="1 2" key="1">
    <citation type="submission" date="2024-05" db="EMBL/GenBank/DDBJ databases">
        <title>Haplotype-resolved chromosome-level genome assembly of Huyou (Citrus changshanensis).</title>
        <authorList>
            <person name="Miao C."/>
            <person name="Chen W."/>
            <person name="Wu Y."/>
            <person name="Wang L."/>
            <person name="Zhao S."/>
            <person name="Grierson D."/>
            <person name="Xu C."/>
            <person name="Chen K."/>
        </authorList>
    </citation>
    <scope>NUCLEOTIDE SEQUENCE [LARGE SCALE GENOMIC DNA]</scope>
    <source>
        <strain evidence="1">01-14</strain>
        <tissue evidence="1">Leaf</tissue>
    </source>
</reference>
<keyword evidence="2" id="KW-1185">Reference proteome</keyword>
<dbReference type="Gene3D" id="1.10.560.10">
    <property type="entry name" value="GroEL-like equatorial domain"/>
    <property type="match status" value="1"/>
</dbReference>
<dbReference type="EMBL" id="JBCGBO010000007">
    <property type="protein sequence ID" value="KAK9186588.1"/>
    <property type="molecule type" value="Genomic_DNA"/>
</dbReference>
<sequence length="57" mass="6321">MYAIASSAGFEGSTVVEEILKHDNPDYGFDRTRDMIKDAIVDPLKLLGMSELDSCVR</sequence>